<reference evidence="3 5" key="2">
    <citation type="submission" date="2018-08" db="EMBL/GenBank/DDBJ databases">
        <title>Brachybacterium saurashtrense DSM 23186.</title>
        <authorList>
            <person name="Li Y."/>
        </authorList>
    </citation>
    <scope>NUCLEOTIDE SEQUENCE [LARGE SCALE GENOMIC DNA]</scope>
    <source>
        <strain evidence="3 5">DSM 23186</strain>
    </source>
</reference>
<dbReference type="KEGG" id="bsau:DWV08_03845"/>
<sequence>MNEQTPVPGEPDDIDPDEADLDDYDEFDGDDLGPSQDDVPGEPPHPVNWNLLSAHDLEQEWLELNRWVDWLRHTYGLPASVIPPFWHHHPELLWELSALHLHWLCAYDPDQNGSAPLGWHRDFADTRARLRDWVAASGTRLDRDRPTRQTTWPGEDPAPAAEDVVISDRDAEFVDFVRNQVRQRQEAEDAFYATLDEATGELRDHRRLQER</sequence>
<feature type="region of interest" description="Disordered" evidence="1">
    <location>
        <begin position="1"/>
        <end position="46"/>
    </location>
</feature>
<evidence type="ECO:0000256" key="1">
    <source>
        <dbReference type="SAM" id="MobiDB-lite"/>
    </source>
</evidence>
<evidence type="ECO:0000313" key="5">
    <source>
        <dbReference type="Proteomes" id="UP000282185"/>
    </source>
</evidence>
<proteinExistence type="predicted"/>
<accession>A0A345YLP2</accession>
<dbReference type="EMBL" id="CP031356">
    <property type="protein sequence ID" value="AXK44844.1"/>
    <property type="molecule type" value="Genomic_DNA"/>
</dbReference>
<dbReference type="OrthoDB" id="3535759at2"/>
<dbReference type="Proteomes" id="UP000282185">
    <property type="component" value="Unassembled WGS sequence"/>
</dbReference>
<evidence type="ECO:0000313" key="3">
    <source>
        <dbReference type="EMBL" id="RRR20820.1"/>
    </source>
</evidence>
<reference evidence="2 4" key="1">
    <citation type="submission" date="2018-07" db="EMBL/GenBank/DDBJ databases">
        <title>Brachybacterium saurashtrense DSM 23186 genome sequence.</title>
        <authorList>
            <person name="Guo L."/>
        </authorList>
    </citation>
    <scope>NUCLEOTIDE SEQUENCE [LARGE SCALE GENOMIC DNA]</scope>
    <source>
        <strain evidence="2 4">DSM 23186</strain>
    </source>
</reference>
<name>A0A345YLP2_9MICO</name>
<gene>
    <name evidence="2" type="ORF">DWV08_03845</name>
    <name evidence="3" type="ORF">DXU92_16880</name>
</gene>
<dbReference type="Proteomes" id="UP000254236">
    <property type="component" value="Chromosome"/>
</dbReference>
<evidence type="ECO:0008006" key="6">
    <source>
        <dbReference type="Google" id="ProtNLM"/>
    </source>
</evidence>
<organism evidence="3 5">
    <name type="scientific">Brachybacterium saurashtrense</name>
    <dbReference type="NCBI Taxonomy" id="556288"/>
    <lineage>
        <taxon>Bacteria</taxon>
        <taxon>Bacillati</taxon>
        <taxon>Actinomycetota</taxon>
        <taxon>Actinomycetes</taxon>
        <taxon>Micrococcales</taxon>
        <taxon>Dermabacteraceae</taxon>
        <taxon>Brachybacterium</taxon>
    </lineage>
</organism>
<evidence type="ECO:0000313" key="2">
    <source>
        <dbReference type="EMBL" id="AXK44844.1"/>
    </source>
</evidence>
<dbReference type="RefSeq" id="WP_115412597.1">
    <property type="nucleotide sequence ID" value="NZ_CP031356.1"/>
</dbReference>
<feature type="compositionally biased region" description="Acidic residues" evidence="1">
    <location>
        <begin position="10"/>
        <end position="31"/>
    </location>
</feature>
<dbReference type="AlphaFoldDB" id="A0A345YLP2"/>
<protein>
    <recommendedName>
        <fullName evidence="6">DUF4913 domain-containing protein</fullName>
    </recommendedName>
</protein>
<evidence type="ECO:0000313" key="4">
    <source>
        <dbReference type="Proteomes" id="UP000254236"/>
    </source>
</evidence>
<keyword evidence="4" id="KW-1185">Reference proteome</keyword>
<dbReference type="EMBL" id="QSWH01000013">
    <property type="protein sequence ID" value="RRR20820.1"/>
    <property type="molecule type" value="Genomic_DNA"/>
</dbReference>